<organism evidence="2 3">
    <name type="scientific">Cuscuta europaea</name>
    <name type="common">European dodder</name>
    <dbReference type="NCBI Taxonomy" id="41803"/>
    <lineage>
        <taxon>Eukaryota</taxon>
        <taxon>Viridiplantae</taxon>
        <taxon>Streptophyta</taxon>
        <taxon>Embryophyta</taxon>
        <taxon>Tracheophyta</taxon>
        <taxon>Spermatophyta</taxon>
        <taxon>Magnoliopsida</taxon>
        <taxon>eudicotyledons</taxon>
        <taxon>Gunneridae</taxon>
        <taxon>Pentapetalae</taxon>
        <taxon>asterids</taxon>
        <taxon>lamiids</taxon>
        <taxon>Solanales</taxon>
        <taxon>Convolvulaceae</taxon>
        <taxon>Cuscuteae</taxon>
        <taxon>Cuscuta</taxon>
        <taxon>Cuscuta subgen. Cuscuta</taxon>
    </lineage>
</organism>
<evidence type="ECO:0000256" key="1">
    <source>
        <dbReference type="SAM" id="MobiDB-lite"/>
    </source>
</evidence>
<dbReference type="GO" id="GO:0005634">
    <property type="term" value="C:nucleus"/>
    <property type="evidence" value="ECO:0007669"/>
    <property type="project" value="TreeGrafter"/>
</dbReference>
<feature type="region of interest" description="Disordered" evidence="1">
    <location>
        <begin position="1"/>
        <end position="20"/>
    </location>
</feature>
<dbReference type="AlphaFoldDB" id="A0A9P1A186"/>
<proteinExistence type="predicted"/>
<dbReference type="InterPro" id="IPR026750">
    <property type="entry name" value="NTAN1"/>
</dbReference>
<dbReference type="Pfam" id="PF14736">
    <property type="entry name" value="N_Asn_amidohyd"/>
    <property type="match status" value="1"/>
</dbReference>
<gene>
    <name evidence="2" type="ORF">CEURO_LOCUS21857</name>
</gene>
<evidence type="ECO:0000313" key="2">
    <source>
        <dbReference type="EMBL" id="CAH9118231.1"/>
    </source>
</evidence>
<dbReference type="GO" id="GO:0006511">
    <property type="term" value="P:ubiquitin-dependent protein catabolic process"/>
    <property type="evidence" value="ECO:0007669"/>
    <property type="project" value="TreeGrafter"/>
</dbReference>
<dbReference type="PANTHER" id="PTHR12498">
    <property type="entry name" value="N-TERMINAL ASPARAGINE AMIDOHYDROLASE"/>
    <property type="match status" value="1"/>
</dbReference>
<evidence type="ECO:0008006" key="4">
    <source>
        <dbReference type="Google" id="ProtNLM"/>
    </source>
</evidence>
<dbReference type="Proteomes" id="UP001152484">
    <property type="component" value="Unassembled WGS sequence"/>
</dbReference>
<reference evidence="2" key="1">
    <citation type="submission" date="2022-07" db="EMBL/GenBank/DDBJ databases">
        <authorList>
            <person name="Macas J."/>
            <person name="Novak P."/>
            <person name="Neumann P."/>
        </authorList>
    </citation>
    <scope>NUCLEOTIDE SEQUENCE</scope>
</reference>
<accession>A0A9P1A186</accession>
<keyword evidence="3" id="KW-1185">Reference proteome</keyword>
<protein>
    <recommendedName>
        <fullName evidence="4">Protein N-terminal asparagine amidohydrolase</fullName>
    </recommendedName>
</protein>
<dbReference type="EMBL" id="CAMAPE010000075">
    <property type="protein sequence ID" value="CAH9118231.1"/>
    <property type="molecule type" value="Genomic_DNA"/>
</dbReference>
<sequence>MICVGGVPFPTGSDDSSSSQGEDIMMALMNHPALMATSFSLGAIEERMFSLSNTCHLVGTKQIRWVYIFQREYATISPSLVDMVGTDEATTCVGLIIRNPKSGMISVAHIDSPGVVDIGLTQMLSSIVDKDDAILDVHLIGGFNDVTHEVRHENDVSHDNAKWEGYSFPICSKIVDTMGKSTNIFNIKTLHVLDHNTTKDSKGNACPIFNGFLVETATGSIFPATFDGTTRCPDELVRRIRVTSSFEDLSWKDRLLETYDTLSDRFIISPCTWSAHQKQIALGLQNLCDPEILRICSTSPSAEPPHFVDDLRRQWEYLIKHPDWRETFPGKRPRIFVRTANGGWDRLLLD</sequence>
<dbReference type="GO" id="GO:0008418">
    <property type="term" value="F:protein-N-terminal asparagine amidohydrolase activity"/>
    <property type="evidence" value="ECO:0007669"/>
    <property type="project" value="InterPro"/>
</dbReference>
<evidence type="ECO:0000313" key="3">
    <source>
        <dbReference type="Proteomes" id="UP001152484"/>
    </source>
</evidence>
<comment type="caution">
    <text evidence="2">The sequence shown here is derived from an EMBL/GenBank/DDBJ whole genome shotgun (WGS) entry which is preliminary data.</text>
</comment>
<dbReference type="PANTHER" id="PTHR12498:SF0">
    <property type="entry name" value="PROTEIN N-TERMINAL ASPARAGINE AMIDOHYDROLASE"/>
    <property type="match status" value="1"/>
</dbReference>
<dbReference type="OrthoDB" id="539995at2759"/>
<name>A0A9P1A186_CUSEU</name>